<feature type="transmembrane region" description="Helical" evidence="7">
    <location>
        <begin position="38"/>
        <end position="59"/>
    </location>
</feature>
<dbReference type="CDD" id="cd10336">
    <property type="entry name" value="SLC6sbd_Tyt1-Like"/>
    <property type="match status" value="1"/>
</dbReference>
<reference evidence="8" key="2">
    <citation type="submission" date="2021-04" db="EMBL/GenBank/DDBJ databases">
        <authorList>
            <person name="Gilroy R."/>
        </authorList>
    </citation>
    <scope>NUCLEOTIDE SEQUENCE</scope>
    <source>
        <strain evidence="8">USASDec5-558</strain>
    </source>
</reference>
<dbReference type="GO" id="GO:0015293">
    <property type="term" value="F:symporter activity"/>
    <property type="evidence" value="ECO:0007669"/>
    <property type="project" value="UniProtKB-KW"/>
</dbReference>
<evidence type="ECO:0000256" key="1">
    <source>
        <dbReference type="ARBA" id="ARBA00004141"/>
    </source>
</evidence>
<dbReference type="InterPro" id="IPR037272">
    <property type="entry name" value="SNS_sf"/>
</dbReference>
<evidence type="ECO:0000256" key="4">
    <source>
        <dbReference type="ARBA" id="ARBA00022989"/>
    </source>
</evidence>
<evidence type="ECO:0000256" key="7">
    <source>
        <dbReference type="SAM" id="Phobius"/>
    </source>
</evidence>
<dbReference type="InterPro" id="IPR047218">
    <property type="entry name" value="YocR/YhdH-like"/>
</dbReference>
<feature type="transmembrane region" description="Helical" evidence="7">
    <location>
        <begin position="386"/>
        <end position="405"/>
    </location>
</feature>
<feature type="transmembrane region" description="Helical" evidence="7">
    <location>
        <begin position="345"/>
        <end position="366"/>
    </location>
</feature>
<feature type="transmembrane region" description="Helical" evidence="7">
    <location>
        <begin position="175"/>
        <end position="195"/>
    </location>
</feature>
<dbReference type="PROSITE" id="PS50267">
    <property type="entry name" value="NA_NEUROTRAN_SYMP_3"/>
    <property type="match status" value="1"/>
</dbReference>
<name>A0A9D1WE73_9GAMM</name>
<evidence type="ECO:0000256" key="3">
    <source>
        <dbReference type="ARBA" id="ARBA00022692"/>
    </source>
</evidence>
<feature type="transmembrane region" description="Helical" evidence="7">
    <location>
        <begin position="95"/>
        <end position="114"/>
    </location>
</feature>
<feature type="transmembrane region" description="Helical" evidence="7">
    <location>
        <begin position="305"/>
        <end position="333"/>
    </location>
</feature>
<dbReference type="SUPFAM" id="SSF161070">
    <property type="entry name" value="SNF-like"/>
    <property type="match status" value="1"/>
</dbReference>
<keyword evidence="5 7" id="KW-0472">Membrane</keyword>
<evidence type="ECO:0000256" key="5">
    <source>
        <dbReference type="ARBA" id="ARBA00023136"/>
    </source>
</evidence>
<comment type="similarity">
    <text evidence="6">Belongs to the sodium:neurotransmitter symporter (SNF) (TC 2.A.22) family.</text>
</comment>
<keyword evidence="3 6" id="KW-0812">Transmembrane</keyword>
<dbReference type="Pfam" id="PF00209">
    <property type="entry name" value="SNF"/>
    <property type="match status" value="2"/>
</dbReference>
<proteinExistence type="inferred from homology"/>
<protein>
    <recommendedName>
        <fullName evidence="6">Transporter</fullName>
    </recommendedName>
</protein>
<feature type="transmembrane region" description="Helical" evidence="7">
    <location>
        <begin position="142"/>
        <end position="163"/>
    </location>
</feature>
<feature type="transmembrane region" description="Helical" evidence="7">
    <location>
        <begin position="215"/>
        <end position="243"/>
    </location>
</feature>
<comment type="caution">
    <text evidence="8">The sequence shown here is derived from an EMBL/GenBank/DDBJ whole genome shotgun (WGS) entry which is preliminary data.</text>
</comment>
<keyword evidence="2 6" id="KW-0813">Transport</keyword>
<organism evidence="8 9">
    <name type="scientific">Candidatus Anaerobiospirillum pullistercoris</name>
    <dbReference type="NCBI Taxonomy" id="2838452"/>
    <lineage>
        <taxon>Bacteria</taxon>
        <taxon>Pseudomonadati</taxon>
        <taxon>Pseudomonadota</taxon>
        <taxon>Gammaproteobacteria</taxon>
        <taxon>Aeromonadales</taxon>
        <taxon>Succinivibrionaceae</taxon>
        <taxon>Anaerobiospirillum</taxon>
    </lineage>
</organism>
<dbReference type="PRINTS" id="PR00176">
    <property type="entry name" value="NANEUSMPORT"/>
</dbReference>
<dbReference type="AlphaFoldDB" id="A0A9D1WE73"/>
<evidence type="ECO:0000256" key="6">
    <source>
        <dbReference type="RuleBase" id="RU003732"/>
    </source>
</evidence>
<comment type="subcellular location">
    <subcellularLocation>
        <location evidence="1">Membrane</location>
        <topology evidence="1">Multi-pass membrane protein</topology>
    </subcellularLocation>
</comment>
<accession>A0A9D1WE73</accession>
<dbReference type="PANTHER" id="PTHR42948">
    <property type="entry name" value="TRANSPORTER"/>
    <property type="match status" value="1"/>
</dbReference>
<dbReference type="InterPro" id="IPR000175">
    <property type="entry name" value="Na/ntran_symport"/>
</dbReference>
<dbReference type="GO" id="GO:0016020">
    <property type="term" value="C:membrane"/>
    <property type="evidence" value="ECO:0007669"/>
    <property type="project" value="UniProtKB-SubCell"/>
</dbReference>
<evidence type="ECO:0000256" key="2">
    <source>
        <dbReference type="ARBA" id="ARBA00022448"/>
    </source>
</evidence>
<dbReference type="EMBL" id="DXEV01000171">
    <property type="protein sequence ID" value="HIX57546.1"/>
    <property type="molecule type" value="Genomic_DNA"/>
</dbReference>
<dbReference type="Proteomes" id="UP000886829">
    <property type="component" value="Unassembled WGS sequence"/>
</dbReference>
<dbReference type="NCBIfam" id="NF037979">
    <property type="entry name" value="Na_transp"/>
    <property type="match status" value="1"/>
</dbReference>
<dbReference type="PROSITE" id="PS00610">
    <property type="entry name" value="NA_NEUROTRAN_SYMP_1"/>
    <property type="match status" value="1"/>
</dbReference>
<gene>
    <name evidence="8" type="ORF">H9850_08775</name>
</gene>
<feature type="transmembrane region" description="Helical" evidence="7">
    <location>
        <begin position="255"/>
        <end position="281"/>
    </location>
</feature>
<dbReference type="PANTHER" id="PTHR42948:SF1">
    <property type="entry name" value="TRANSPORTER"/>
    <property type="match status" value="1"/>
</dbReference>
<keyword evidence="6" id="KW-0769">Symport</keyword>
<evidence type="ECO:0000313" key="8">
    <source>
        <dbReference type="EMBL" id="HIX57546.1"/>
    </source>
</evidence>
<feature type="transmembrane region" description="Helical" evidence="7">
    <location>
        <begin position="432"/>
        <end position="451"/>
    </location>
</feature>
<reference evidence="8" key="1">
    <citation type="journal article" date="2021" name="PeerJ">
        <title>Extensive microbial diversity within the chicken gut microbiome revealed by metagenomics and culture.</title>
        <authorList>
            <person name="Gilroy R."/>
            <person name="Ravi A."/>
            <person name="Getino M."/>
            <person name="Pursley I."/>
            <person name="Horton D.L."/>
            <person name="Alikhan N.F."/>
            <person name="Baker D."/>
            <person name="Gharbi K."/>
            <person name="Hall N."/>
            <person name="Watson M."/>
            <person name="Adriaenssens E.M."/>
            <person name="Foster-Nyarko E."/>
            <person name="Jarju S."/>
            <person name="Secka A."/>
            <person name="Antonio M."/>
            <person name="Oren A."/>
            <person name="Chaudhuri R.R."/>
            <person name="La Ragione R."/>
            <person name="Hildebrand F."/>
            <person name="Pallen M.J."/>
        </authorList>
    </citation>
    <scope>NUCLEOTIDE SEQUENCE</scope>
    <source>
        <strain evidence="8">USASDec5-558</strain>
    </source>
</reference>
<sequence>MAREQFSTRLGFLLIAAGCAIGLGNVWRFPYITGQYGGAIFVIIYLCFLLFVGVPLLTMELSVGRASRRSLGQSFEILAPNTKWRFNKFWMIPGNYILMSFYSLVTGWVLYYMLMLGSGSVGEHLTQVEAGQFFNDLLASPFIMFACTITVVVLSFSVCALGLEKGVERITKPMMLLLFGLLIFLAARSFTLPGVKEGLSYYLMPSFENMQKEGILNALSAAMGQAFFTLGLGVGSIQIFGSYMKKDYTLGNEAFTITLLDTTVALLAGFVIFPACFSFGVEPGQGPGLLFVTLVTVFSNMDYGAIWGGIFFLFMLFAAVSTLIAVFENIIAISMEIFRISRKRAVVINCIVILILGLPCLFGYNYLSDIHPLGGSSTLLDTYDFILSNNILPFGTTCYVLFITLKHGWGFDNYLAETNTGRGLKLPYSFKNYYRFVLPIVIVALFIQGYVGVFGK</sequence>
<evidence type="ECO:0000313" key="9">
    <source>
        <dbReference type="Proteomes" id="UP000886829"/>
    </source>
</evidence>
<keyword evidence="4 7" id="KW-1133">Transmembrane helix</keyword>